<dbReference type="EMBL" id="JBEAFC010000012">
    <property type="protein sequence ID" value="KAL1534972.1"/>
    <property type="molecule type" value="Genomic_DNA"/>
</dbReference>
<proteinExistence type="predicted"/>
<organism evidence="1 2">
    <name type="scientific">Salvia divinorum</name>
    <name type="common">Maria pastora</name>
    <name type="synonym">Diviner's sage</name>
    <dbReference type="NCBI Taxonomy" id="28513"/>
    <lineage>
        <taxon>Eukaryota</taxon>
        <taxon>Viridiplantae</taxon>
        <taxon>Streptophyta</taxon>
        <taxon>Embryophyta</taxon>
        <taxon>Tracheophyta</taxon>
        <taxon>Spermatophyta</taxon>
        <taxon>Magnoliopsida</taxon>
        <taxon>eudicotyledons</taxon>
        <taxon>Gunneridae</taxon>
        <taxon>Pentapetalae</taxon>
        <taxon>asterids</taxon>
        <taxon>lamiids</taxon>
        <taxon>Lamiales</taxon>
        <taxon>Lamiaceae</taxon>
        <taxon>Nepetoideae</taxon>
        <taxon>Mentheae</taxon>
        <taxon>Salviinae</taxon>
        <taxon>Salvia</taxon>
        <taxon>Salvia subgen. Calosphace</taxon>
    </lineage>
</organism>
<evidence type="ECO:0000313" key="1">
    <source>
        <dbReference type="EMBL" id="KAL1534972.1"/>
    </source>
</evidence>
<sequence length="108" mass="12677">MDFEDWSCDRGRSGGYHRLHVIKSDDAKRVKKVVRKGVKLSRSRRLNWKPFSIMLTLSRRIARFYGGFVKRMKMDEACPTIAFSYQWGIPVLSHSSSISRSRRSLPWL</sequence>
<evidence type="ECO:0000313" key="2">
    <source>
        <dbReference type="Proteomes" id="UP001567538"/>
    </source>
</evidence>
<accession>A0ABD1FT07</accession>
<comment type="caution">
    <text evidence="1">The sequence shown here is derived from an EMBL/GenBank/DDBJ whole genome shotgun (WGS) entry which is preliminary data.</text>
</comment>
<gene>
    <name evidence="1" type="ORF">AAHA92_31083</name>
</gene>
<reference evidence="1 2" key="1">
    <citation type="submission" date="2024-06" db="EMBL/GenBank/DDBJ databases">
        <title>A chromosome level genome sequence of Diviner's sage (Salvia divinorum).</title>
        <authorList>
            <person name="Ford S.A."/>
            <person name="Ro D.-K."/>
            <person name="Ness R.W."/>
            <person name="Phillips M.A."/>
        </authorList>
    </citation>
    <scope>NUCLEOTIDE SEQUENCE [LARGE SCALE GENOMIC DNA]</scope>
    <source>
        <strain evidence="1">SAF-2024a</strain>
        <tissue evidence="1">Leaf</tissue>
    </source>
</reference>
<dbReference type="AlphaFoldDB" id="A0ABD1FT07"/>
<name>A0ABD1FT07_SALDI</name>
<dbReference type="Proteomes" id="UP001567538">
    <property type="component" value="Unassembled WGS sequence"/>
</dbReference>
<protein>
    <submittedName>
        <fullName evidence="1">Uncharacterized protein</fullName>
    </submittedName>
</protein>
<keyword evidence="2" id="KW-1185">Reference proteome</keyword>